<name>A0A090E140_9BACT</name>
<dbReference type="PANTHER" id="PTHR11879:SF22">
    <property type="entry name" value="ASPARTATE AMINOTRANSFERASE, MITOCHONDRIAL"/>
    <property type="match status" value="1"/>
</dbReference>
<evidence type="ECO:0000256" key="4">
    <source>
        <dbReference type="ARBA" id="ARBA00022576"/>
    </source>
</evidence>
<dbReference type="SUPFAM" id="SSF53383">
    <property type="entry name" value="PLP-dependent transferases"/>
    <property type="match status" value="1"/>
</dbReference>
<dbReference type="OrthoDB" id="9766445at2"/>
<keyword evidence="5 7" id="KW-0808">Transferase</keyword>
<comment type="caution">
    <text evidence="9">The sequence shown here is derived from an EMBL/GenBank/DDBJ whole genome shotgun (WGS) entry which is preliminary data.</text>
</comment>
<dbReference type="RefSeq" id="WP_053331933.1">
    <property type="nucleotide sequence ID" value="NZ_CCEJ010000008.1"/>
</dbReference>
<dbReference type="Proteomes" id="UP000031552">
    <property type="component" value="Unassembled WGS sequence"/>
</dbReference>
<evidence type="ECO:0000256" key="1">
    <source>
        <dbReference type="ARBA" id="ARBA00001933"/>
    </source>
</evidence>
<dbReference type="EMBL" id="CCEJ010000008">
    <property type="protein sequence ID" value="CDR34494.1"/>
    <property type="molecule type" value="Genomic_DNA"/>
</dbReference>
<dbReference type="Pfam" id="PF00155">
    <property type="entry name" value="Aminotran_1_2"/>
    <property type="match status" value="1"/>
</dbReference>
<dbReference type="InterPro" id="IPR004838">
    <property type="entry name" value="NHTrfase_class1_PyrdxlP-BS"/>
</dbReference>
<dbReference type="eggNOG" id="COG1448">
    <property type="taxonomic scope" value="Bacteria"/>
</dbReference>
<dbReference type="CDD" id="cd00609">
    <property type="entry name" value="AAT_like"/>
    <property type="match status" value="1"/>
</dbReference>
<organism evidence="9 10">
    <name type="scientific">Candidatus Criblamydia sequanensis CRIB-18</name>
    <dbReference type="NCBI Taxonomy" id="1437425"/>
    <lineage>
        <taxon>Bacteria</taxon>
        <taxon>Pseudomonadati</taxon>
        <taxon>Chlamydiota</taxon>
        <taxon>Chlamydiia</taxon>
        <taxon>Parachlamydiales</taxon>
        <taxon>Candidatus Criblamydiaceae</taxon>
        <taxon>Candidatus Criblamydia</taxon>
    </lineage>
</organism>
<dbReference type="NCBIfam" id="NF006719">
    <property type="entry name" value="PRK09257.1"/>
    <property type="match status" value="1"/>
</dbReference>
<dbReference type="GO" id="GO:0042802">
    <property type="term" value="F:identical protein binding"/>
    <property type="evidence" value="ECO:0007669"/>
    <property type="project" value="TreeGrafter"/>
</dbReference>
<evidence type="ECO:0000256" key="5">
    <source>
        <dbReference type="ARBA" id="ARBA00022679"/>
    </source>
</evidence>
<comment type="similarity">
    <text evidence="2 7">Belongs to the class-I pyridoxal-phosphate-dependent aminotransferase family.</text>
</comment>
<dbReference type="EC" id="2.6.1.-" evidence="7"/>
<dbReference type="AlphaFoldDB" id="A0A090E140"/>
<dbReference type="InterPro" id="IPR015424">
    <property type="entry name" value="PyrdxlP-dep_Trfase"/>
</dbReference>
<dbReference type="InterPro" id="IPR015421">
    <property type="entry name" value="PyrdxlP-dep_Trfase_major"/>
</dbReference>
<protein>
    <recommendedName>
        <fullName evidence="7">Aminotransferase</fullName>
        <ecNumber evidence="7">2.6.1.-</ecNumber>
    </recommendedName>
</protein>
<keyword evidence="10" id="KW-1185">Reference proteome</keyword>
<evidence type="ECO:0000256" key="6">
    <source>
        <dbReference type="ARBA" id="ARBA00022898"/>
    </source>
</evidence>
<evidence type="ECO:0000256" key="2">
    <source>
        <dbReference type="ARBA" id="ARBA00007441"/>
    </source>
</evidence>
<comment type="subunit">
    <text evidence="3">Homodimer.</text>
</comment>
<evidence type="ECO:0000313" key="10">
    <source>
        <dbReference type="Proteomes" id="UP000031552"/>
    </source>
</evidence>
<keyword evidence="6" id="KW-0663">Pyridoxal phosphate</keyword>
<gene>
    <name evidence="9" type="primary">aspC</name>
    <name evidence="9" type="ORF">CSEC_1681</name>
</gene>
<dbReference type="Gene3D" id="3.90.1150.10">
    <property type="entry name" value="Aspartate Aminotransferase, domain 1"/>
    <property type="match status" value="1"/>
</dbReference>
<comment type="cofactor">
    <cofactor evidence="1 7">
        <name>pyridoxal 5'-phosphate</name>
        <dbReference type="ChEBI" id="CHEBI:597326"/>
    </cofactor>
</comment>
<dbReference type="GO" id="GO:0030170">
    <property type="term" value="F:pyridoxal phosphate binding"/>
    <property type="evidence" value="ECO:0007669"/>
    <property type="project" value="InterPro"/>
</dbReference>
<evidence type="ECO:0000256" key="3">
    <source>
        <dbReference type="ARBA" id="ARBA00011738"/>
    </source>
</evidence>
<reference evidence="9" key="1">
    <citation type="submission" date="2013-12" db="EMBL/GenBank/DDBJ databases">
        <authorList>
            <person name="Linke B."/>
        </authorList>
    </citation>
    <scope>NUCLEOTIDE SEQUENCE [LARGE SCALE GENOMIC DNA]</scope>
    <source>
        <strain evidence="9">CRIB-18</strain>
    </source>
</reference>
<dbReference type="GO" id="GO:0008483">
    <property type="term" value="F:transaminase activity"/>
    <property type="evidence" value="ECO:0007669"/>
    <property type="project" value="UniProtKB-KW"/>
</dbReference>
<dbReference type="InterPro" id="IPR015422">
    <property type="entry name" value="PyrdxlP-dep_Trfase_small"/>
</dbReference>
<proteinExistence type="inferred from homology"/>
<dbReference type="InterPro" id="IPR000796">
    <property type="entry name" value="Asp_trans"/>
</dbReference>
<dbReference type="Gene3D" id="3.40.640.10">
    <property type="entry name" value="Type I PLP-dependent aspartate aminotransferase-like (Major domain)"/>
    <property type="match status" value="1"/>
</dbReference>
<accession>A0A090E140</accession>
<evidence type="ECO:0000259" key="8">
    <source>
        <dbReference type="Pfam" id="PF00155"/>
    </source>
</evidence>
<feature type="domain" description="Aminotransferase class I/classII large" evidence="8">
    <location>
        <begin position="32"/>
        <end position="392"/>
    </location>
</feature>
<reference evidence="9" key="2">
    <citation type="submission" date="2014-09" db="EMBL/GenBank/DDBJ databases">
        <title>Criblamydia sequanensis harbors a mega-plasmid encoding arsenite resistance.</title>
        <authorList>
            <person name="Bertelli C."/>
            <person name="Goesmann A."/>
            <person name="Greub G."/>
        </authorList>
    </citation>
    <scope>NUCLEOTIDE SEQUENCE [LARGE SCALE GENOMIC DNA]</scope>
    <source>
        <strain evidence="9">CRIB-18</strain>
    </source>
</reference>
<dbReference type="GO" id="GO:0006520">
    <property type="term" value="P:amino acid metabolic process"/>
    <property type="evidence" value="ECO:0007669"/>
    <property type="project" value="InterPro"/>
</dbReference>
<dbReference type="PANTHER" id="PTHR11879">
    <property type="entry name" value="ASPARTATE AMINOTRANSFERASE"/>
    <property type="match status" value="1"/>
</dbReference>
<dbReference type="PRINTS" id="PR00799">
    <property type="entry name" value="TRANSAMINASE"/>
</dbReference>
<evidence type="ECO:0000256" key="7">
    <source>
        <dbReference type="RuleBase" id="RU000481"/>
    </source>
</evidence>
<dbReference type="InterPro" id="IPR004839">
    <property type="entry name" value="Aminotransferase_I/II_large"/>
</dbReference>
<dbReference type="PROSITE" id="PS00105">
    <property type="entry name" value="AA_TRANSFER_CLASS_1"/>
    <property type="match status" value="1"/>
</dbReference>
<keyword evidence="4 7" id="KW-0032">Aminotransferase</keyword>
<dbReference type="STRING" id="1437425.CSEC_1681"/>
<sequence length="399" mass="45492">MKKIKHFSELPRLEEDPILGLQILFDRDLRKEKVNLSIGVYKDDEGKLVLLDSIAKAEKAIQPKPKKYLPIDGDPEFNHLFLEFLWGSKDEVVQSQRAFAIETLGGTGALSLMIELLKVQGYKEIAIPTPTWPNHCLIVSKSNISIKNIPYYDQEKSEIDKNFLTSLSTLDDETPLLLQVSCHNPTGVDLEEKHWKEVLSLVKKKRLFPFFDLAYHGFKHSLKEDLNPLKPFIEAKIPLAIAYSFSKNMGLYGDRVGALFVAAENEEGKLNALSQIKRLIRTTYSTPPIHGGELVKSLFKEDTLKTLWFQELEKMKSRIQAMRTTFKKALENENLHSLARFEKTAGMFLLLDLTPEEVLSLRDRFAIYLPENGRINLAALTDKNMNYVVQSLKAIKSVS</sequence>
<evidence type="ECO:0000313" key="9">
    <source>
        <dbReference type="EMBL" id="CDR34494.1"/>
    </source>
</evidence>